<dbReference type="PANTHER" id="PTHR10151">
    <property type="entry name" value="ECTONUCLEOTIDE PYROPHOSPHATASE/PHOSPHODIESTERASE"/>
    <property type="match status" value="1"/>
</dbReference>
<proteinExistence type="predicted"/>
<dbReference type="AlphaFoldDB" id="A0A926RTN6"/>
<accession>A0A926RTN6</accession>
<dbReference type="Proteomes" id="UP000661691">
    <property type="component" value="Unassembled WGS sequence"/>
</dbReference>
<keyword evidence="2" id="KW-1185">Reference proteome</keyword>
<dbReference type="InterPro" id="IPR017850">
    <property type="entry name" value="Alkaline_phosphatase_core_sf"/>
</dbReference>
<dbReference type="InterPro" id="IPR002591">
    <property type="entry name" value="Phosphodiest/P_Trfase"/>
</dbReference>
<dbReference type="PANTHER" id="PTHR10151:SF120">
    <property type="entry name" value="BIS(5'-ADENOSYL)-TRIPHOSPHATASE"/>
    <property type="match status" value="1"/>
</dbReference>
<name>A0A926RTN6_9BACL</name>
<dbReference type="EMBL" id="JACXAH010000007">
    <property type="protein sequence ID" value="MBD1371923.1"/>
    <property type="molecule type" value="Genomic_DNA"/>
</dbReference>
<evidence type="ECO:0000313" key="1">
    <source>
        <dbReference type="EMBL" id="MBD1371923.1"/>
    </source>
</evidence>
<sequence>MMIKLITIILIILLVFILYRNHRQSQQSLRTPYMHPSAHKPLIVLVIDSLMDLPLQETVSLGQAPALHFLQEKGEYYPKVVSSFPTMSVSIDSTLLTGTPPNQHHIYGLSYYHPTEKRVVNFGTGARESLKFGVRTVLQDSLQHYNQHYLSSRVSTIHEDYPEDTASINALLYRGNQSLDLYAPWLAQFLGLMPKKIPARVPALFSFGVFARLAKASKPKHLWSRYGLNDRFARMELISLIKQKQLPAFSIVYLPQNDDAVHAKGPQEIKGIKKVDKELQAILDAFGSWDDALQKANFIIMGDSGQTHMIPNHKSAYIDLRTLLQTYKIMPIAQQSPQPSDQLILCVNERMAYIYILDQQVSLAEIVSHLQKEERIDIIAWRQEERIHVTNHLNTQVQYQAKGKYCDEYDQTWEIEGDLTLLDIHVVNQNQLTYGEYPDVLSRLAGVMDNYTPMIVMTAAAGYELVGEASPTHVGGSHGSLHYMDSYVPMIVTGHLPPPPKLRLIDFKAWWLSLYKTNDD</sequence>
<dbReference type="Gene3D" id="3.40.720.10">
    <property type="entry name" value="Alkaline Phosphatase, subunit A"/>
    <property type="match status" value="1"/>
</dbReference>
<dbReference type="Pfam" id="PF01663">
    <property type="entry name" value="Phosphodiest"/>
    <property type="match status" value="1"/>
</dbReference>
<dbReference type="SUPFAM" id="SSF53649">
    <property type="entry name" value="Alkaline phosphatase-like"/>
    <property type="match status" value="1"/>
</dbReference>
<gene>
    <name evidence="1" type="ORF">IC620_06060</name>
</gene>
<reference evidence="1" key="1">
    <citation type="submission" date="2020-09" db="EMBL/GenBank/DDBJ databases">
        <title>A novel bacterium of genus Hazenella, isolated from South China Sea.</title>
        <authorList>
            <person name="Huang H."/>
            <person name="Mo K."/>
            <person name="Hu Y."/>
        </authorList>
    </citation>
    <scope>NUCLEOTIDE SEQUENCE</scope>
    <source>
        <strain evidence="1">IB182357</strain>
    </source>
</reference>
<evidence type="ECO:0000313" key="2">
    <source>
        <dbReference type="Proteomes" id="UP000661691"/>
    </source>
</evidence>
<comment type="caution">
    <text evidence="1">The sequence shown here is derived from an EMBL/GenBank/DDBJ whole genome shotgun (WGS) entry which is preliminary data.</text>
</comment>
<dbReference type="GO" id="GO:0016787">
    <property type="term" value="F:hydrolase activity"/>
    <property type="evidence" value="ECO:0007669"/>
    <property type="project" value="UniProtKB-ARBA"/>
</dbReference>
<dbReference type="RefSeq" id="WP_191141763.1">
    <property type="nucleotide sequence ID" value="NZ_JACXAH010000007.1"/>
</dbReference>
<protein>
    <submittedName>
        <fullName evidence="1">Alkaline phosphatase family protein</fullName>
    </submittedName>
</protein>
<organism evidence="1 2">
    <name type="scientific">Polycladospora coralii</name>
    <dbReference type="NCBI Taxonomy" id="2771432"/>
    <lineage>
        <taxon>Bacteria</taxon>
        <taxon>Bacillati</taxon>
        <taxon>Bacillota</taxon>
        <taxon>Bacilli</taxon>
        <taxon>Bacillales</taxon>
        <taxon>Thermoactinomycetaceae</taxon>
        <taxon>Polycladospora</taxon>
    </lineage>
</organism>